<gene>
    <name evidence="1" type="ORF">MgSA37_03077</name>
</gene>
<keyword evidence="2" id="KW-1185">Reference proteome</keyword>
<dbReference type="EMBL" id="AP017313">
    <property type="protein sequence ID" value="BAU54898.1"/>
    <property type="molecule type" value="Genomic_DNA"/>
</dbReference>
<proteinExistence type="predicted"/>
<name>A0A120MZ15_9SPHI</name>
<evidence type="ECO:0000313" key="1">
    <source>
        <dbReference type="EMBL" id="BAU54898.1"/>
    </source>
</evidence>
<reference evidence="1 2" key="1">
    <citation type="submission" date="2015-12" db="EMBL/GenBank/DDBJ databases">
        <title>Genome sequence of Mucilaginibacter gotjawali.</title>
        <authorList>
            <person name="Lee J.S."/>
            <person name="Lee K.C."/>
            <person name="Kim K.K."/>
            <person name="Lee B.W."/>
        </authorList>
    </citation>
    <scope>NUCLEOTIDE SEQUENCE [LARGE SCALE GENOMIC DNA]</scope>
    <source>
        <strain evidence="1 2">SA3-7</strain>
    </source>
</reference>
<organism evidence="1 2">
    <name type="scientific">Mucilaginibacter gotjawali</name>
    <dbReference type="NCBI Taxonomy" id="1550579"/>
    <lineage>
        <taxon>Bacteria</taxon>
        <taxon>Pseudomonadati</taxon>
        <taxon>Bacteroidota</taxon>
        <taxon>Sphingobacteriia</taxon>
        <taxon>Sphingobacteriales</taxon>
        <taxon>Sphingobacteriaceae</taxon>
        <taxon>Mucilaginibacter</taxon>
    </lineage>
</organism>
<dbReference type="AlphaFoldDB" id="A0A120MZ15"/>
<dbReference type="KEGG" id="mgot:MgSA37_03077"/>
<protein>
    <submittedName>
        <fullName evidence="1">Uncharacterized protein</fullName>
    </submittedName>
</protein>
<dbReference type="Proteomes" id="UP000218263">
    <property type="component" value="Chromosome"/>
</dbReference>
<evidence type="ECO:0000313" key="2">
    <source>
        <dbReference type="Proteomes" id="UP000218263"/>
    </source>
</evidence>
<accession>A0A120MZ15</accession>
<sequence length="40" mass="4656">MEQFSLLHVLIKPDTIFLEHEMNKLSGLEILNCQEVKSDL</sequence>